<organism evidence="1 2">
    <name type="scientific">Mycolicibacterium flavescens</name>
    <name type="common">Mycobacterium flavescens</name>
    <dbReference type="NCBI Taxonomy" id="1776"/>
    <lineage>
        <taxon>Bacteria</taxon>
        <taxon>Bacillati</taxon>
        <taxon>Actinomycetota</taxon>
        <taxon>Actinomycetes</taxon>
        <taxon>Mycobacteriales</taxon>
        <taxon>Mycobacteriaceae</taxon>
        <taxon>Mycolicibacterium</taxon>
    </lineage>
</organism>
<protein>
    <submittedName>
        <fullName evidence="1">Uncharacterized protein</fullName>
    </submittedName>
</protein>
<gene>
    <name evidence="1" type="ORF">BHQ18_21990</name>
</gene>
<sequence length="99" mass="10678">MSCDHPRIEALGDHEFLIRFTLDADTVAIQVRADPEIVARIAGPDPDEARVVAATAAFLIARQRPDDLPPQLDLDDVAAAYDGYVAELHDQIGSAPADD</sequence>
<dbReference type="EMBL" id="MIHA01000019">
    <property type="protein sequence ID" value="ODQ87737.1"/>
    <property type="molecule type" value="Genomic_DNA"/>
</dbReference>
<keyword evidence="2" id="KW-1185">Reference proteome</keyword>
<accession>A0A1E3REA2</accession>
<evidence type="ECO:0000313" key="1">
    <source>
        <dbReference type="EMBL" id="ODQ87737.1"/>
    </source>
</evidence>
<dbReference type="AlphaFoldDB" id="A0A1E3REA2"/>
<dbReference type="Proteomes" id="UP000094053">
    <property type="component" value="Unassembled WGS sequence"/>
</dbReference>
<reference evidence="2" key="1">
    <citation type="submission" date="2016-09" db="EMBL/GenBank/DDBJ databases">
        <authorList>
            <person name="Greninger A.L."/>
            <person name="Jerome K.R."/>
            <person name="Mcnair B."/>
            <person name="Wallis C."/>
            <person name="Fang F."/>
        </authorList>
    </citation>
    <scope>NUCLEOTIDE SEQUENCE [LARGE SCALE GENOMIC DNA]</scope>
    <source>
        <strain evidence="2">M6</strain>
    </source>
</reference>
<evidence type="ECO:0000313" key="2">
    <source>
        <dbReference type="Proteomes" id="UP000094053"/>
    </source>
</evidence>
<name>A0A1E3REA2_MYCFV</name>
<dbReference type="STRING" id="1776.BHQ18_21990"/>
<dbReference type="OrthoDB" id="4553542at2"/>
<comment type="caution">
    <text evidence="1">The sequence shown here is derived from an EMBL/GenBank/DDBJ whole genome shotgun (WGS) entry which is preliminary data.</text>
</comment>
<proteinExistence type="predicted"/>
<dbReference type="RefSeq" id="WP_069415776.1">
    <property type="nucleotide sequence ID" value="NZ_JACKUL010000009.1"/>
</dbReference>